<feature type="compositionally biased region" description="Polar residues" evidence="2">
    <location>
        <begin position="427"/>
        <end position="451"/>
    </location>
</feature>
<dbReference type="CDD" id="cd06257">
    <property type="entry name" value="DnaJ"/>
    <property type="match status" value="1"/>
</dbReference>
<comment type="caution">
    <text evidence="4">The sequence shown here is derived from an EMBL/GenBank/DDBJ whole genome shotgun (WGS) entry which is preliminary data.</text>
</comment>
<reference evidence="4" key="1">
    <citation type="submission" date="2017-09" db="EMBL/GenBank/DDBJ databases">
        <title>Polyketide synthases of a Diaporthe helianthi virulent isolate.</title>
        <authorList>
            <person name="Baroncelli R."/>
        </authorList>
    </citation>
    <scope>NUCLEOTIDE SEQUENCE [LARGE SCALE GENOMIC DNA]</scope>
    <source>
        <strain evidence="4">7/96</strain>
    </source>
</reference>
<dbReference type="InterPro" id="IPR036869">
    <property type="entry name" value="J_dom_sf"/>
</dbReference>
<feature type="domain" description="J" evidence="3">
    <location>
        <begin position="34"/>
        <end position="89"/>
    </location>
</feature>
<accession>A0A2P5HNZ0</accession>
<evidence type="ECO:0000313" key="4">
    <source>
        <dbReference type="EMBL" id="POS71945.1"/>
    </source>
</evidence>
<evidence type="ECO:0000256" key="1">
    <source>
        <dbReference type="SAM" id="Coils"/>
    </source>
</evidence>
<feature type="coiled-coil region" evidence="1">
    <location>
        <begin position="140"/>
        <end position="167"/>
    </location>
</feature>
<feature type="compositionally biased region" description="Low complexity" evidence="2">
    <location>
        <begin position="413"/>
        <end position="426"/>
    </location>
</feature>
<dbReference type="AlphaFoldDB" id="A0A2P5HNZ0"/>
<dbReference type="Proteomes" id="UP000094444">
    <property type="component" value="Unassembled WGS sequence"/>
</dbReference>
<feature type="compositionally biased region" description="Low complexity" evidence="2">
    <location>
        <begin position="374"/>
        <end position="389"/>
    </location>
</feature>
<sequence>MAQPNRQGDKQLNVLAQPWFPGMTMARQRVTVYDLYGLLGVSPNVDEDGLRAAYDAITEKLQQVPSDVINAAYSVLTNPFKRAQYDRDRLEYLYKQFGDHEAFPPTASVPVANIKGRDDQIQVYTSTLVERVKDPIEDKKRAINLRIETIRNELDEFNEKSGRQRQDWATSNNRVLRMAGNALCEVVVCAQEDLRMLEDELGRIDGKLSPRDPEGPAGRVTSSGYYGSEIMAMPTGTMTNNFHKMTDTQPRVLIDKEVPRIPRSPTVRFLPQSASKLGIDGAPDYTPSSEGSQEAREVRGNNRVTDFLADRRVQTCRWPNVNNLTVAHAAEPATNPGQPPQDLGATTLLEQIRLSAGQNLERVGMDHPDNMIKNNNNNSNNQHQQQSNNRGGMGLVAWQLINNNNVPGTPEPQLSQHRQQQQSQQQKRNSPISPAATNNKRSNSHPTNLSDYTKPHDPTHTHSADQPQTSLRPAHNLHHHHQQAQTSLRPTATTSPPPPPAAAAAAWRNTWAPAYGRHPRRRLRHDRDLFAIDCFLTDYGMEDVPDIISGDVTEAELMREVQRRTDDIVRTRDPGYWMIGGEGFNNNRYRGGGGGGGDPAEGGRRGAREDPFA</sequence>
<evidence type="ECO:0000256" key="2">
    <source>
        <dbReference type="SAM" id="MobiDB-lite"/>
    </source>
</evidence>
<keyword evidence="1" id="KW-0175">Coiled coil</keyword>
<keyword evidence="5" id="KW-1185">Reference proteome</keyword>
<dbReference type="STRING" id="158607.A0A2P5HNZ0"/>
<dbReference type="SUPFAM" id="SSF46565">
    <property type="entry name" value="Chaperone J-domain"/>
    <property type="match status" value="1"/>
</dbReference>
<evidence type="ECO:0000313" key="5">
    <source>
        <dbReference type="Proteomes" id="UP000094444"/>
    </source>
</evidence>
<organism evidence="4 5">
    <name type="scientific">Diaporthe helianthi</name>
    <dbReference type="NCBI Taxonomy" id="158607"/>
    <lineage>
        <taxon>Eukaryota</taxon>
        <taxon>Fungi</taxon>
        <taxon>Dikarya</taxon>
        <taxon>Ascomycota</taxon>
        <taxon>Pezizomycotina</taxon>
        <taxon>Sordariomycetes</taxon>
        <taxon>Sordariomycetidae</taxon>
        <taxon>Diaporthales</taxon>
        <taxon>Diaporthaceae</taxon>
        <taxon>Diaporthe</taxon>
    </lineage>
</organism>
<proteinExistence type="predicted"/>
<gene>
    <name evidence="4" type="ORF">DHEL01_v209660</name>
</gene>
<dbReference type="InParanoid" id="A0A2P5HNZ0"/>
<feature type="region of interest" description="Disordered" evidence="2">
    <location>
        <begin position="589"/>
        <end position="613"/>
    </location>
</feature>
<dbReference type="InterPro" id="IPR001623">
    <property type="entry name" value="DnaJ_domain"/>
</dbReference>
<feature type="region of interest" description="Disordered" evidence="2">
    <location>
        <begin position="363"/>
        <end position="390"/>
    </location>
</feature>
<dbReference type="EMBL" id="MAVT02001127">
    <property type="protein sequence ID" value="POS71945.1"/>
    <property type="molecule type" value="Genomic_DNA"/>
</dbReference>
<dbReference type="PROSITE" id="PS50076">
    <property type="entry name" value="DNAJ_2"/>
    <property type="match status" value="1"/>
</dbReference>
<feature type="compositionally biased region" description="Low complexity" evidence="2">
    <location>
        <begin position="483"/>
        <end position="494"/>
    </location>
</feature>
<feature type="region of interest" description="Disordered" evidence="2">
    <location>
        <begin position="278"/>
        <end position="302"/>
    </location>
</feature>
<evidence type="ECO:0000259" key="3">
    <source>
        <dbReference type="PROSITE" id="PS50076"/>
    </source>
</evidence>
<name>A0A2P5HNZ0_DIAHE</name>
<feature type="compositionally biased region" description="Basic and acidic residues" evidence="2">
    <location>
        <begin position="601"/>
        <end position="613"/>
    </location>
</feature>
<feature type="compositionally biased region" description="Gly residues" evidence="2">
    <location>
        <begin position="590"/>
        <end position="600"/>
    </location>
</feature>
<dbReference type="OrthoDB" id="10250354at2759"/>
<protein>
    <recommendedName>
        <fullName evidence="3">J domain-containing protein</fullName>
    </recommendedName>
</protein>
<feature type="compositionally biased region" description="Basic and acidic residues" evidence="2">
    <location>
        <begin position="453"/>
        <end position="463"/>
    </location>
</feature>
<dbReference type="Gene3D" id="1.10.287.110">
    <property type="entry name" value="DnaJ domain"/>
    <property type="match status" value="1"/>
</dbReference>
<feature type="region of interest" description="Disordered" evidence="2">
    <location>
        <begin position="402"/>
        <end position="503"/>
    </location>
</feature>